<proteinExistence type="predicted"/>
<dbReference type="Gramene" id="Kaladp0001s0170.1.v1.1">
    <property type="protein sequence ID" value="Kaladp0001s0170.1.v1.1"/>
    <property type="gene ID" value="Kaladp0001s0170.v1.1"/>
</dbReference>
<feature type="compositionally biased region" description="Basic and acidic residues" evidence="8">
    <location>
        <begin position="995"/>
        <end position="1035"/>
    </location>
</feature>
<keyword evidence="4" id="KW-0498">Mitosis</keyword>
<feature type="compositionally biased region" description="Basic and acidic residues" evidence="8">
    <location>
        <begin position="633"/>
        <end position="643"/>
    </location>
</feature>
<feature type="compositionally biased region" description="Polar residues" evidence="8">
    <location>
        <begin position="1096"/>
        <end position="1107"/>
    </location>
</feature>
<feature type="compositionally biased region" description="Basic and acidic residues" evidence="8">
    <location>
        <begin position="885"/>
        <end position="933"/>
    </location>
</feature>
<dbReference type="InterPro" id="IPR039776">
    <property type="entry name" value="Pds5"/>
</dbReference>
<reference evidence="9" key="1">
    <citation type="submission" date="2021-01" db="UniProtKB">
        <authorList>
            <consortium name="EnsemblPlants"/>
        </authorList>
    </citation>
    <scope>IDENTIFICATION</scope>
</reference>
<feature type="compositionally biased region" description="Basic and acidic residues" evidence="8">
    <location>
        <begin position="951"/>
        <end position="975"/>
    </location>
</feature>
<feature type="compositionally biased region" description="Polar residues" evidence="8">
    <location>
        <begin position="671"/>
        <end position="681"/>
    </location>
</feature>
<dbReference type="AlphaFoldDB" id="A0A7N0R8F7"/>
<evidence type="ECO:0000256" key="3">
    <source>
        <dbReference type="ARBA" id="ARBA00022763"/>
    </source>
</evidence>
<evidence type="ECO:0000256" key="2">
    <source>
        <dbReference type="ARBA" id="ARBA00022618"/>
    </source>
</evidence>
<feature type="compositionally biased region" description="Low complexity" evidence="8">
    <location>
        <begin position="815"/>
        <end position="827"/>
    </location>
</feature>
<dbReference type="InterPro" id="IPR016024">
    <property type="entry name" value="ARM-type_fold"/>
</dbReference>
<dbReference type="GO" id="GO:0005634">
    <property type="term" value="C:nucleus"/>
    <property type="evidence" value="ECO:0007669"/>
    <property type="project" value="UniProtKB-SubCell"/>
</dbReference>
<dbReference type="Gene3D" id="2.30.30.140">
    <property type="match status" value="1"/>
</dbReference>
<evidence type="ECO:0000256" key="6">
    <source>
        <dbReference type="ARBA" id="ARBA00023242"/>
    </source>
</evidence>
<evidence type="ECO:0000313" key="10">
    <source>
        <dbReference type="Proteomes" id="UP000594263"/>
    </source>
</evidence>
<dbReference type="SUPFAM" id="SSF63748">
    <property type="entry name" value="Tudor/PWWP/MBT"/>
    <property type="match status" value="1"/>
</dbReference>
<keyword evidence="10" id="KW-1185">Reference proteome</keyword>
<dbReference type="GO" id="GO:0007064">
    <property type="term" value="P:mitotic sister chromatid cohesion"/>
    <property type="evidence" value="ECO:0007669"/>
    <property type="project" value="InterPro"/>
</dbReference>
<name>A0A7N0R8F7_KALFE</name>
<feature type="compositionally biased region" description="Basic and acidic residues" evidence="8">
    <location>
        <begin position="688"/>
        <end position="718"/>
    </location>
</feature>
<feature type="compositionally biased region" description="Basic and acidic residues" evidence="8">
    <location>
        <begin position="844"/>
        <end position="878"/>
    </location>
</feature>
<sequence>MGSSEEELKSMLVDIGSKLEKPPSSVKEILALLDRVEVYLSRVEQSPSRAIQSALTPTLKALVGDELLRHTDVDVKVAVASCISEITRITAPEVPYDDDLMREVFQLIVSSFESLADKSSPSYSKRTCILETVAKVRSCVVMLDLECDELILEMFRHFIKAIRDYHPENVFSCMENIMNRVIEESEEISSELLFCILDTVKKDNEEVTPVAHKLMTRVIETSADKLRPYIEIAVRTEGVLLSDYADVVNHLCSEVSAEVAIQLERTDTSDAPAEVPASKPAPTAEVVPTAEETTAIADKSVEKFPADGCSDLGTSNGNAGGEADAMSNSSMMPDPKSDTADEEFEADKAGPSAPVCGHDVPEAIETETKASDDIIVDPQTEDGRDSEKADEGELNKIPKAEKIVRKRGRKSKAKRKTSGPKLAGKSTSAVKESDELAESHKSSDKDICPSQRQESSKEAAEHSSPKPSETDDVPSNGVSGETKESEEKLKGPSNSKTIVSSEKHTSPDDQMNKSTVSGSEGRTTSHTVDASEVKATVSSVDASEVKATVSSVDASEVKATVSSVDASEVKATVSSVDTPLEKTNAPTDEKMEDSAVPAGDSAQDGDGATVDEPMEEIEPSAEKSPKQSDVPLEDTHDVEDGPSKTKTGIKRRGRGLGKATLQKRAAKAVVENTNKEGTTPQKPALRSAKNEDDLIKSPETSTKRKRDEENKSESKDGGEELVGSKVKVWWPVDKKYYKGVIESFDSAKNKHKVLYADGEVEHLVLKKQRWEVINPDDDDSETEEESDQETPDRSSGKRQKGKEVNEGSSKKRLGRPPSSKSKSPSNKPGRKPSDHAKSGSTSKVETKAGAKAKTDSSKEVGKSKVESIKKLGRPRADASKSAGKSKADESKSAGKTKAEESKSADKAKAEESKSAGKAKAEESKSTVKSEADGSKPGGKSKADGSNPAGKSKADESKPTGKSKADESKNADKSTSEDAQSSGKSKGGDLKTNTKGKSDSKTASKPEAETRSVVPKDPKGKRAKSAVETKSSERSKTRASSKSKSGPAAEEVASKTASAAKSKGKAPKTTPKSKVKAPEKADTDSSGSEESEEAAKEQTTSPAKATVSSKRKAPHSAKGNKSGAKSGQKRKKGRKN</sequence>
<feature type="compositionally biased region" description="Basic residues" evidence="8">
    <location>
        <begin position="1126"/>
        <end position="1135"/>
    </location>
</feature>
<dbReference type="Proteomes" id="UP000594263">
    <property type="component" value="Unplaced"/>
</dbReference>
<feature type="region of interest" description="Disordered" evidence="8">
    <location>
        <begin position="267"/>
        <end position="289"/>
    </location>
</feature>
<keyword evidence="7" id="KW-0131">Cell cycle</keyword>
<dbReference type="SUPFAM" id="SSF48371">
    <property type="entry name" value="ARM repeat"/>
    <property type="match status" value="1"/>
</dbReference>
<keyword evidence="2" id="KW-0132">Cell division</keyword>
<dbReference type="OMA" id="PMAVKPN"/>
<evidence type="ECO:0000313" key="9">
    <source>
        <dbReference type="EnsemblPlants" id="Kaladp0001s0170.1.v1.1"/>
    </source>
</evidence>
<evidence type="ECO:0000256" key="4">
    <source>
        <dbReference type="ARBA" id="ARBA00022776"/>
    </source>
</evidence>
<keyword evidence="6" id="KW-0539">Nucleus</keyword>
<organism evidence="9 10">
    <name type="scientific">Kalanchoe fedtschenkoi</name>
    <name type="common">Lavender scallops</name>
    <name type="synonym">South American air plant</name>
    <dbReference type="NCBI Taxonomy" id="63787"/>
    <lineage>
        <taxon>Eukaryota</taxon>
        <taxon>Viridiplantae</taxon>
        <taxon>Streptophyta</taxon>
        <taxon>Embryophyta</taxon>
        <taxon>Tracheophyta</taxon>
        <taxon>Spermatophyta</taxon>
        <taxon>Magnoliopsida</taxon>
        <taxon>eudicotyledons</taxon>
        <taxon>Gunneridae</taxon>
        <taxon>Pentapetalae</taxon>
        <taxon>Saxifragales</taxon>
        <taxon>Crassulaceae</taxon>
        <taxon>Kalanchoe</taxon>
    </lineage>
</organism>
<protein>
    <submittedName>
        <fullName evidence="9">Uncharacterized protein</fullName>
    </submittedName>
</protein>
<evidence type="ECO:0000256" key="7">
    <source>
        <dbReference type="ARBA" id="ARBA00023306"/>
    </source>
</evidence>
<dbReference type="PANTHER" id="PTHR12663:SF3">
    <property type="entry name" value="SISTER CHROMATID COHESION PROTEIN PDS5 HOMOLOG C"/>
    <property type="match status" value="1"/>
</dbReference>
<feature type="compositionally biased region" description="Low complexity" evidence="8">
    <location>
        <begin position="280"/>
        <end position="289"/>
    </location>
</feature>
<feature type="compositionally biased region" description="Basic and acidic residues" evidence="8">
    <location>
        <begin position="454"/>
        <end position="464"/>
    </location>
</feature>
<dbReference type="EnsemblPlants" id="Kaladp0001s0170.1.v1.1">
    <property type="protein sequence ID" value="Kaladp0001s0170.1.v1.1"/>
    <property type="gene ID" value="Kaladp0001s0170.v1.1"/>
</dbReference>
<feature type="compositionally biased region" description="Acidic residues" evidence="8">
    <location>
        <begin position="774"/>
        <end position="789"/>
    </location>
</feature>
<dbReference type="GO" id="GO:0051301">
    <property type="term" value="P:cell division"/>
    <property type="evidence" value="ECO:0007669"/>
    <property type="project" value="UniProtKB-KW"/>
</dbReference>
<feature type="compositionally biased region" description="Basic and acidic residues" evidence="8">
    <location>
        <begin position="481"/>
        <end position="490"/>
    </location>
</feature>
<dbReference type="PANTHER" id="PTHR12663">
    <property type="entry name" value="ANDROGEN INDUCED INHIBITOR OF PROLIFERATION AS3 / PDS5-RELATED"/>
    <property type="match status" value="1"/>
</dbReference>
<dbReference type="GO" id="GO:0006281">
    <property type="term" value="P:DNA repair"/>
    <property type="evidence" value="ECO:0007669"/>
    <property type="project" value="UniProtKB-KW"/>
</dbReference>
<accession>A0A7N0R8F7</accession>
<evidence type="ECO:0000256" key="8">
    <source>
        <dbReference type="SAM" id="MobiDB-lite"/>
    </source>
</evidence>
<feature type="compositionally biased region" description="Basic residues" evidence="8">
    <location>
        <begin position="1061"/>
        <end position="1074"/>
    </location>
</feature>
<evidence type="ECO:0000256" key="5">
    <source>
        <dbReference type="ARBA" id="ARBA00023204"/>
    </source>
</evidence>
<evidence type="ECO:0000256" key="1">
    <source>
        <dbReference type="ARBA" id="ARBA00004123"/>
    </source>
</evidence>
<keyword evidence="3" id="KW-0227">DNA damage</keyword>
<feature type="compositionally biased region" description="Low complexity" evidence="8">
    <location>
        <begin position="1037"/>
        <end position="1060"/>
    </location>
</feature>
<feature type="compositionally biased region" description="Basic and acidic residues" evidence="8">
    <location>
        <begin position="431"/>
        <end position="447"/>
    </location>
</feature>
<feature type="compositionally biased region" description="Basic and acidic residues" evidence="8">
    <location>
        <begin position="501"/>
        <end position="511"/>
    </location>
</feature>
<feature type="compositionally biased region" description="Polar residues" evidence="8">
    <location>
        <begin position="512"/>
        <end position="528"/>
    </location>
</feature>
<dbReference type="Pfam" id="PF20168">
    <property type="entry name" value="PDS5"/>
    <property type="match status" value="1"/>
</dbReference>
<feature type="compositionally biased region" description="Basic and acidic residues" evidence="8">
    <location>
        <begin position="381"/>
        <end position="403"/>
    </location>
</feature>
<keyword evidence="5" id="KW-0234">DNA repair</keyword>
<dbReference type="GO" id="GO:0035825">
    <property type="term" value="P:homologous recombination"/>
    <property type="evidence" value="ECO:0007669"/>
    <property type="project" value="UniProtKB-ARBA"/>
</dbReference>
<feature type="compositionally biased region" description="Basic residues" evidence="8">
    <location>
        <begin position="404"/>
        <end position="418"/>
    </location>
</feature>
<dbReference type="CDD" id="cd20404">
    <property type="entry name" value="Tudor_Agenet_AtEML-like"/>
    <property type="match status" value="1"/>
</dbReference>
<feature type="region of interest" description="Disordered" evidence="8">
    <location>
        <begin position="766"/>
        <end position="1135"/>
    </location>
</feature>
<comment type="subcellular location">
    <subcellularLocation>
        <location evidence="1">Nucleus</location>
    </subcellularLocation>
</comment>
<dbReference type="GO" id="GO:0000785">
    <property type="term" value="C:chromatin"/>
    <property type="evidence" value="ECO:0007669"/>
    <property type="project" value="TreeGrafter"/>
</dbReference>
<feature type="region of interest" description="Disordered" evidence="8">
    <location>
        <begin position="304"/>
        <end position="724"/>
    </location>
</feature>
<feature type="compositionally biased region" description="Basic and acidic residues" evidence="8">
    <location>
        <begin position="790"/>
        <end position="809"/>
    </location>
</feature>